<keyword evidence="5" id="KW-1185">Reference proteome</keyword>
<dbReference type="Proteomes" id="UP001154265">
    <property type="component" value="Unassembled WGS sequence"/>
</dbReference>
<dbReference type="PANTHER" id="PTHR21666">
    <property type="entry name" value="PEPTIDASE-RELATED"/>
    <property type="match status" value="1"/>
</dbReference>
<protein>
    <submittedName>
        <fullName evidence="4">Peptidoglycan DD-metalloendopeptidase family protein</fullName>
    </submittedName>
</protein>
<dbReference type="RefSeq" id="WP_277867016.1">
    <property type="nucleotide sequence ID" value="NZ_JAKKUT010000002.1"/>
</dbReference>
<organism evidence="4 5">
    <name type="scientific">Candidatus Synechococcus calcipolaris G9</name>
    <dbReference type="NCBI Taxonomy" id="1497997"/>
    <lineage>
        <taxon>Bacteria</taxon>
        <taxon>Bacillati</taxon>
        <taxon>Cyanobacteriota</taxon>
        <taxon>Cyanophyceae</taxon>
        <taxon>Synechococcales</taxon>
        <taxon>Synechococcaceae</taxon>
        <taxon>Synechococcus</taxon>
    </lineage>
</organism>
<reference evidence="4" key="2">
    <citation type="submission" date="2022-01" db="EMBL/GenBank/DDBJ databases">
        <authorList>
            <person name="Zivanovic Y."/>
            <person name="Moreira D."/>
            <person name="Lopez-Garcia P."/>
        </authorList>
    </citation>
    <scope>NUCLEOTIDE SEQUENCE</scope>
    <source>
        <strain evidence="4">G9</strain>
    </source>
</reference>
<comment type="caution">
    <text evidence="4">The sequence shown here is derived from an EMBL/GenBank/DDBJ whole genome shotgun (WGS) entry which is preliminary data.</text>
</comment>
<keyword evidence="2" id="KW-0175">Coiled coil</keyword>
<name>A0ABT6EZU8_9SYNE</name>
<gene>
    <name evidence="4" type="ORF">L3556_09375</name>
</gene>
<evidence type="ECO:0000259" key="3">
    <source>
        <dbReference type="Pfam" id="PF01551"/>
    </source>
</evidence>
<dbReference type="InterPro" id="IPR011055">
    <property type="entry name" value="Dup_hybrid_motif"/>
</dbReference>
<dbReference type="Gene3D" id="6.10.250.3150">
    <property type="match status" value="1"/>
</dbReference>
<dbReference type="SUPFAM" id="SSF51261">
    <property type="entry name" value="Duplicated hybrid motif"/>
    <property type="match status" value="1"/>
</dbReference>
<evidence type="ECO:0000256" key="2">
    <source>
        <dbReference type="SAM" id="Coils"/>
    </source>
</evidence>
<evidence type="ECO:0000313" key="4">
    <source>
        <dbReference type="EMBL" id="MDG2991135.1"/>
    </source>
</evidence>
<feature type="coiled-coil region" evidence="2">
    <location>
        <begin position="63"/>
        <end position="129"/>
    </location>
</feature>
<sequence>MIFRWLSRRFRRVYRAHRIFALLLALGLGLGGVILPVLSQQNQQSPQNQQPTMEDLQEWQKTIQEYQTGVGQQRQQIERLEQAAQERLDRLQENIDITDDQLTDVNQRLQEAEEILAALEQEQQVTEATYQTNLDATQERLKFLQRHRQNQTWAFLFDSETLNEFLDRRQRLRQVYAADQAQLEQLNQARDRLDRQNQQISFQKQQISQLRQSLEQQKLTYASEANVQEGLVTKLRGDRQALLAAEQQLERDNIAISNLLRDRLGYVPQDPPLIRGLGRLSYPINAPITSNFGWRTHPILGTRRLHNGTDFGADTGTPIRAADAGTVILSGWSGGYGNTVIINHGGGMTTLYAHASRLLVQEGQTVQQGQVIAEVGSTGLSTGPHLHFEVRINGDPQDPMAYL</sequence>
<feature type="domain" description="M23ase beta-sheet core" evidence="3">
    <location>
        <begin position="305"/>
        <end position="399"/>
    </location>
</feature>
<proteinExistence type="predicted"/>
<keyword evidence="1" id="KW-0732">Signal</keyword>
<evidence type="ECO:0000256" key="1">
    <source>
        <dbReference type="ARBA" id="ARBA00022729"/>
    </source>
</evidence>
<reference evidence="4" key="1">
    <citation type="journal article" date="2022" name="Genome Biol. Evol.">
        <title>A New Gene Family Diagnostic for Intracellular Biomineralization of Amorphous Ca Carbonates by Cyanobacteria.</title>
        <authorList>
            <person name="Benzerara K."/>
            <person name="Duprat E."/>
            <person name="Bitard-Feildel T."/>
            <person name="Caumes G."/>
            <person name="Cassier-Chauvat C."/>
            <person name="Chauvat F."/>
            <person name="Dezi M."/>
            <person name="Diop S.I."/>
            <person name="Gaschignard G."/>
            <person name="Gorgen S."/>
            <person name="Gugger M."/>
            <person name="Lopez-Garcia P."/>
            <person name="Millet M."/>
            <person name="Skouri-Panet F."/>
            <person name="Moreira D."/>
            <person name="Callebaut I."/>
        </authorList>
    </citation>
    <scope>NUCLEOTIDE SEQUENCE</scope>
    <source>
        <strain evidence="4">G9</strain>
    </source>
</reference>
<dbReference type="PANTHER" id="PTHR21666:SF289">
    <property type="entry name" value="L-ALA--D-GLU ENDOPEPTIDASE"/>
    <property type="match status" value="1"/>
</dbReference>
<feature type="coiled-coil region" evidence="2">
    <location>
        <begin position="169"/>
        <end position="220"/>
    </location>
</feature>
<dbReference type="CDD" id="cd12797">
    <property type="entry name" value="M23_peptidase"/>
    <property type="match status" value="1"/>
</dbReference>
<dbReference type="InterPro" id="IPR016047">
    <property type="entry name" value="M23ase_b-sheet_dom"/>
</dbReference>
<dbReference type="EMBL" id="JAKKUT010000002">
    <property type="protein sequence ID" value="MDG2991135.1"/>
    <property type="molecule type" value="Genomic_DNA"/>
</dbReference>
<evidence type="ECO:0000313" key="5">
    <source>
        <dbReference type="Proteomes" id="UP001154265"/>
    </source>
</evidence>
<dbReference type="Pfam" id="PF01551">
    <property type="entry name" value="Peptidase_M23"/>
    <property type="match status" value="1"/>
</dbReference>
<dbReference type="InterPro" id="IPR050570">
    <property type="entry name" value="Cell_wall_metabolism_enzyme"/>
</dbReference>
<accession>A0ABT6EZU8</accession>
<dbReference type="Gene3D" id="2.70.70.10">
    <property type="entry name" value="Glucose Permease (Domain IIA)"/>
    <property type="match status" value="1"/>
</dbReference>